<dbReference type="PRINTS" id="PR00759">
    <property type="entry name" value="BASICPTASE"/>
</dbReference>
<accession>A0A3M6TWM8</accession>
<keyword evidence="9" id="KW-0732">Signal</keyword>
<evidence type="ECO:0000256" key="4">
    <source>
        <dbReference type="ARBA" id="ARBA00022525"/>
    </source>
</evidence>
<dbReference type="EMBL" id="RCHS01002783">
    <property type="protein sequence ID" value="RMX45790.1"/>
    <property type="molecule type" value="Genomic_DNA"/>
</dbReference>
<dbReference type="GO" id="GO:0042151">
    <property type="term" value="C:nematocyst"/>
    <property type="evidence" value="ECO:0007669"/>
    <property type="project" value="UniProtKB-SubCell"/>
</dbReference>
<evidence type="ECO:0000313" key="12">
    <source>
        <dbReference type="Proteomes" id="UP000275408"/>
    </source>
</evidence>
<dbReference type="PROSITE" id="PS50279">
    <property type="entry name" value="BPTI_KUNITZ_2"/>
    <property type="match status" value="1"/>
</dbReference>
<dbReference type="FunFam" id="4.10.410.10:FF:000021">
    <property type="entry name" value="Serine protease inhibitor, putative"/>
    <property type="match status" value="1"/>
</dbReference>
<dbReference type="SUPFAM" id="SSF57362">
    <property type="entry name" value="BPTI-like"/>
    <property type="match status" value="1"/>
</dbReference>
<evidence type="ECO:0000256" key="8">
    <source>
        <dbReference type="ARBA" id="ARBA00023331"/>
    </source>
</evidence>
<keyword evidence="12" id="KW-1185">Reference proteome</keyword>
<dbReference type="SMART" id="SM00131">
    <property type="entry name" value="KU"/>
    <property type="match status" value="1"/>
</dbReference>
<feature type="signal peptide" evidence="9">
    <location>
        <begin position="1"/>
        <end position="20"/>
    </location>
</feature>
<dbReference type="STRING" id="46731.A0A3M6TWM8"/>
<dbReference type="GO" id="GO:0008200">
    <property type="term" value="F:ion channel inhibitor activity"/>
    <property type="evidence" value="ECO:0007669"/>
    <property type="project" value="UniProtKB-ARBA"/>
</dbReference>
<keyword evidence="5" id="KW-0646">Protease inhibitor</keyword>
<feature type="domain" description="BPTI/Kunitz inhibitor" evidence="10">
    <location>
        <begin position="27"/>
        <end position="77"/>
    </location>
</feature>
<dbReference type="InterPro" id="IPR050098">
    <property type="entry name" value="TFPI/VKTCI-like"/>
</dbReference>
<dbReference type="InterPro" id="IPR020901">
    <property type="entry name" value="Prtase_inh_Kunz-CS"/>
</dbReference>
<comment type="similarity">
    <text evidence="3">Belongs to the venom Kunitz-type family. Sea anemone type 2 potassium channel toxin subfamily.</text>
</comment>
<reference evidence="11 12" key="1">
    <citation type="journal article" date="2018" name="Sci. Rep.">
        <title>Comparative analysis of the Pocillopora damicornis genome highlights role of immune system in coral evolution.</title>
        <authorList>
            <person name="Cunning R."/>
            <person name="Bay R.A."/>
            <person name="Gillette P."/>
            <person name="Baker A.C."/>
            <person name="Traylor-Knowles N."/>
        </authorList>
    </citation>
    <scope>NUCLEOTIDE SEQUENCE [LARGE SCALE GENOMIC DNA]</scope>
    <source>
        <strain evidence="11">RSMAS</strain>
        <tissue evidence="11">Whole animal</tissue>
    </source>
</reference>
<keyword evidence="8" id="KW-0166">Nematocyst</keyword>
<evidence type="ECO:0000256" key="3">
    <source>
        <dbReference type="ARBA" id="ARBA00007226"/>
    </source>
</evidence>
<evidence type="ECO:0000256" key="1">
    <source>
        <dbReference type="ARBA" id="ARBA00004532"/>
    </source>
</evidence>
<dbReference type="AlphaFoldDB" id="A0A3M6TWM8"/>
<dbReference type="PROSITE" id="PS00280">
    <property type="entry name" value="BPTI_KUNITZ_1"/>
    <property type="match status" value="1"/>
</dbReference>
<evidence type="ECO:0000256" key="9">
    <source>
        <dbReference type="SAM" id="SignalP"/>
    </source>
</evidence>
<keyword evidence="7" id="KW-1015">Disulfide bond</keyword>
<gene>
    <name evidence="11" type="ORF">pdam_00004142</name>
</gene>
<dbReference type="GO" id="GO:0005615">
    <property type="term" value="C:extracellular space"/>
    <property type="evidence" value="ECO:0007669"/>
    <property type="project" value="TreeGrafter"/>
</dbReference>
<dbReference type="Gene3D" id="4.10.410.10">
    <property type="entry name" value="Pancreatic trypsin inhibitor Kunitz domain"/>
    <property type="match status" value="1"/>
</dbReference>
<dbReference type="Proteomes" id="UP000275408">
    <property type="component" value="Unassembled WGS sequence"/>
</dbReference>
<dbReference type="Pfam" id="PF00014">
    <property type="entry name" value="Kunitz_BPTI"/>
    <property type="match status" value="1"/>
</dbReference>
<protein>
    <recommendedName>
        <fullName evidence="10">BPTI/Kunitz inhibitor domain-containing protein</fullName>
    </recommendedName>
</protein>
<dbReference type="PANTHER" id="PTHR10083">
    <property type="entry name" value="KUNITZ-TYPE PROTEASE INHIBITOR-RELATED"/>
    <property type="match status" value="1"/>
</dbReference>
<evidence type="ECO:0000256" key="2">
    <source>
        <dbReference type="ARBA" id="ARBA00004613"/>
    </source>
</evidence>
<organism evidence="11 12">
    <name type="scientific">Pocillopora damicornis</name>
    <name type="common">Cauliflower coral</name>
    <name type="synonym">Millepora damicornis</name>
    <dbReference type="NCBI Taxonomy" id="46731"/>
    <lineage>
        <taxon>Eukaryota</taxon>
        <taxon>Metazoa</taxon>
        <taxon>Cnidaria</taxon>
        <taxon>Anthozoa</taxon>
        <taxon>Hexacorallia</taxon>
        <taxon>Scleractinia</taxon>
        <taxon>Astrocoeniina</taxon>
        <taxon>Pocilloporidae</taxon>
        <taxon>Pocillopora</taxon>
    </lineage>
</organism>
<feature type="chain" id="PRO_5018060154" description="BPTI/Kunitz inhibitor domain-containing protein" evidence="9">
    <location>
        <begin position="21"/>
        <end position="151"/>
    </location>
</feature>
<comment type="caution">
    <text evidence="11">The sequence shown here is derived from an EMBL/GenBank/DDBJ whole genome shotgun (WGS) entry which is preliminary data.</text>
</comment>
<proteinExistence type="inferred from homology"/>
<dbReference type="PANTHER" id="PTHR10083:SF374">
    <property type="entry name" value="BPTI_KUNITZ INHIBITOR DOMAIN-CONTAINING PROTEIN"/>
    <property type="match status" value="1"/>
</dbReference>
<comment type="subcellular location">
    <subcellularLocation>
        <location evidence="1">Nematocyst</location>
    </subcellularLocation>
    <subcellularLocation>
        <location evidence="2">Secreted</location>
    </subcellularLocation>
</comment>
<evidence type="ECO:0000256" key="5">
    <source>
        <dbReference type="ARBA" id="ARBA00022690"/>
    </source>
</evidence>
<evidence type="ECO:0000256" key="6">
    <source>
        <dbReference type="ARBA" id="ARBA00022900"/>
    </source>
</evidence>
<sequence>MKSAILSVALLLFLNLDLMASQGVSNCRLPKLTGFCRGRLPRFYYNAAKGRCEGFIYGGCGGNGNNFKTLKECQQTSQLTEHLTGKKLNGARILTIGLGMGWDGRLVYVPFHLRQDSAKDTFRDTTLMRPAVSVRSSSTVVAEEMKIILKL</sequence>
<keyword evidence="6" id="KW-0722">Serine protease inhibitor</keyword>
<evidence type="ECO:0000259" key="10">
    <source>
        <dbReference type="PROSITE" id="PS50279"/>
    </source>
</evidence>
<dbReference type="GO" id="GO:0004867">
    <property type="term" value="F:serine-type endopeptidase inhibitor activity"/>
    <property type="evidence" value="ECO:0007669"/>
    <property type="project" value="UniProtKB-KW"/>
</dbReference>
<dbReference type="InterPro" id="IPR036880">
    <property type="entry name" value="Kunitz_BPTI_sf"/>
</dbReference>
<dbReference type="InterPro" id="IPR002223">
    <property type="entry name" value="Kunitz_BPTI"/>
</dbReference>
<evidence type="ECO:0000256" key="7">
    <source>
        <dbReference type="ARBA" id="ARBA00023157"/>
    </source>
</evidence>
<evidence type="ECO:0000313" key="11">
    <source>
        <dbReference type="EMBL" id="RMX45790.1"/>
    </source>
</evidence>
<name>A0A3M6TWM8_POCDA</name>
<keyword evidence="4" id="KW-0964">Secreted</keyword>